<proteinExistence type="predicted"/>
<comment type="caution">
    <text evidence="1">The sequence shown here is derived from an EMBL/GenBank/DDBJ whole genome shotgun (WGS) entry which is preliminary data.</text>
</comment>
<dbReference type="InterPro" id="IPR032710">
    <property type="entry name" value="NTF2-like_dom_sf"/>
</dbReference>
<keyword evidence="1" id="KW-0413">Isomerase</keyword>
<dbReference type="GO" id="GO:0016853">
    <property type="term" value="F:isomerase activity"/>
    <property type="evidence" value="ECO:0007669"/>
    <property type="project" value="UniProtKB-KW"/>
</dbReference>
<sequence>MSVDYLLNLYERYRTAWEARDWQRFRSTLHPAYVFTVCGEPMGEIAETIGWSVQLRAAFPDFRQDVRARYPAEHALIVEAVASGTTSGIPPALALPPPPPGRRLHLPYVKVLRIEDGLIREDRQYHDTATFLRQLYPGAEGGA</sequence>
<dbReference type="Gene3D" id="3.10.450.50">
    <property type="match status" value="1"/>
</dbReference>
<dbReference type="Proteomes" id="UP000614047">
    <property type="component" value="Unassembled WGS sequence"/>
</dbReference>
<dbReference type="AlphaFoldDB" id="A0A931DQJ4"/>
<dbReference type="RefSeq" id="WP_197015055.1">
    <property type="nucleotide sequence ID" value="NZ_BAABES010000023.1"/>
</dbReference>
<dbReference type="EMBL" id="JADOUA010000001">
    <property type="protein sequence ID" value="MBG6092934.1"/>
    <property type="molecule type" value="Genomic_DNA"/>
</dbReference>
<organism evidence="1 2">
    <name type="scientific">Actinomadura viridis</name>
    <dbReference type="NCBI Taxonomy" id="58110"/>
    <lineage>
        <taxon>Bacteria</taxon>
        <taxon>Bacillati</taxon>
        <taxon>Actinomycetota</taxon>
        <taxon>Actinomycetes</taxon>
        <taxon>Streptosporangiales</taxon>
        <taxon>Thermomonosporaceae</taxon>
        <taxon>Actinomadura</taxon>
    </lineage>
</organism>
<name>A0A931DQJ4_9ACTN</name>
<dbReference type="SUPFAM" id="SSF54427">
    <property type="entry name" value="NTF2-like"/>
    <property type="match status" value="1"/>
</dbReference>
<protein>
    <submittedName>
        <fullName evidence="1">Ketosteroid isomerase-like protein</fullName>
    </submittedName>
</protein>
<dbReference type="InterPro" id="IPR009959">
    <property type="entry name" value="Cyclase_SnoaL-like"/>
</dbReference>
<evidence type="ECO:0000313" key="2">
    <source>
        <dbReference type="Proteomes" id="UP000614047"/>
    </source>
</evidence>
<reference evidence="1" key="1">
    <citation type="submission" date="2020-11" db="EMBL/GenBank/DDBJ databases">
        <title>Sequencing the genomes of 1000 actinobacteria strains.</title>
        <authorList>
            <person name="Klenk H.-P."/>
        </authorList>
    </citation>
    <scope>NUCLEOTIDE SEQUENCE</scope>
    <source>
        <strain evidence="1">DSM 43175</strain>
    </source>
</reference>
<dbReference type="Pfam" id="PF07366">
    <property type="entry name" value="SnoaL"/>
    <property type="match status" value="1"/>
</dbReference>
<dbReference type="GO" id="GO:0030638">
    <property type="term" value="P:polyketide metabolic process"/>
    <property type="evidence" value="ECO:0007669"/>
    <property type="project" value="InterPro"/>
</dbReference>
<accession>A0A931DQJ4</accession>
<keyword evidence="2" id="KW-1185">Reference proteome</keyword>
<evidence type="ECO:0000313" key="1">
    <source>
        <dbReference type="EMBL" id="MBG6092934.1"/>
    </source>
</evidence>
<gene>
    <name evidence="1" type="ORF">IW256_007047</name>
</gene>